<name>A0A4U5NW93_STECR</name>
<dbReference type="AlphaFoldDB" id="A0A4U5NW93"/>
<accession>A0A4U5NW93</accession>
<dbReference type="EMBL" id="AZBU02000003">
    <property type="protein sequence ID" value="TKR87511.1"/>
    <property type="molecule type" value="Genomic_DNA"/>
</dbReference>
<protein>
    <submittedName>
        <fullName evidence="1">Uncharacterized protein</fullName>
    </submittedName>
</protein>
<evidence type="ECO:0000313" key="2">
    <source>
        <dbReference type="Proteomes" id="UP000298663"/>
    </source>
</evidence>
<organism evidence="1 2">
    <name type="scientific">Steinernema carpocapsae</name>
    <name type="common">Entomopathogenic nematode</name>
    <dbReference type="NCBI Taxonomy" id="34508"/>
    <lineage>
        <taxon>Eukaryota</taxon>
        <taxon>Metazoa</taxon>
        <taxon>Ecdysozoa</taxon>
        <taxon>Nematoda</taxon>
        <taxon>Chromadorea</taxon>
        <taxon>Rhabditida</taxon>
        <taxon>Tylenchina</taxon>
        <taxon>Panagrolaimomorpha</taxon>
        <taxon>Strongyloidoidea</taxon>
        <taxon>Steinernematidae</taxon>
        <taxon>Steinernema</taxon>
    </lineage>
</organism>
<proteinExistence type="predicted"/>
<reference evidence="1 2" key="2">
    <citation type="journal article" date="2019" name="G3 (Bethesda)">
        <title>Hybrid Assembly of the Genome of the Entomopathogenic Nematode Steinernema carpocapsae Identifies the X-Chromosome.</title>
        <authorList>
            <person name="Serra L."/>
            <person name="Macchietto M."/>
            <person name="Macias-Munoz A."/>
            <person name="McGill C.J."/>
            <person name="Rodriguez I.M."/>
            <person name="Rodriguez B."/>
            <person name="Murad R."/>
            <person name="Mortazavi A."/>
        </authorList>
    </citation>
    <scope>NUCLEOTIDE SEQUENCE [LARGE SCALE GENOMIC DNA]</scope>
    <source>
        <strain evidence="1 2">ALL</strain>
    </source>
</reference>
<gene>
    <name evidence="1" type="ORF">L596_011900</name>
</gene>
<reference evidence="1 2" key="1">
    <citation type="journal article" date="2015" name="Genome Biol.">
        <title>Comparative genomics of Steinernema reveals deeply conserved gene regulatory networks.</title>
        <authorList>
            <person name="Dillman A.R."/>
            <person name="Macchietto M."/>
            <person name="Porter C.F."/>
            <person name="Rogers A."/>
            <person name="Williams B."/>
            <person name="Antoshechkin I."/>
            <person name="Lee M.M."/>
            <person name="Goodwin Z."/>
            <person name="Lu X."/>
            <person name="Lewis E.E."/>
            <person name="Goodrich-Blair H."/>
            <person name="Stock S.P."/>
            <person name="Adams B.J."/>
            <person name="Sternberg P.W."/>
            <person name="Mortazavi A."/>
        </authorList>
    </citation>
    <scope>NUCLEOTIDE SEQUENCE [LARGE SCALE GENOMIC DNA]</scope>
    <source>
        <strain evidence="1 2">ALL</strain>
    </source>
</reference>
<dbReference type="Proteomes" id="UP000298663">
    <property type="component" value="Unassembled WGS sequence"/>
</dbReference>
<keyword evidence="2" id="KW-1185">Reference proteome</keyword>
<comment type="caution">
    <text evidence="1">The sequence shown here is derived from an EMBL/GenBank/DDBJ whole genome shotgun (WGS) entry which is preliminary data.</text>
</comment>
<sequence>MRLFCESRTRAFLRPSPFCVSAVPPSQPLKSVNNIVVALFFSSFSDRSLCHGNCVAVAATENATLGALKRFGCKCHRHGIT</sequence>
<evidence type="ECO:0000313" key="1">
    <source>
        <dbReference type="EMBL" id="TKR87511.1"/>
    </source>
</evidence>